<dbReference type="InterPro" id="IPR001054">
    <property type="entry name" value="A/G_cyclase"/>
</dbReference>
<dbReference type="GO" id="GO:0030313">
    <property type="term" value="C:cell envelope"/>
    <property type="evidence" value="ECO:0007669"/>
    <property type="project" value="UniProtKB-SubCell"/>
</dbReference>
<dbReference type="InterPro" id="IPR050697">
    <property type="entry name" value="Adenylyl/Guanylyl_Cyclase_3/4"/>
</dbReference>
<dbReference type="SMART" id="SM00044">
    <property type="entry name" value="CYCc"/>
    <property type="match status" value="1"/>
</dbReference>
<dbReference type="PANTHER" id="PTHR43081:SF1">
    <property type="entry name" value="ADENYLATE CYCLASE, TERMINAL-DIFFERENTIATION SPECIFIC"/>
    <property type="match status" value="1"/>
</dbReference>
<evidence type="ECO:0000256" key="7">
    <source>
        <dbReference type="SAM" id="MobiDB-lite"/>
    </source>
</evidence>
<dbReference type="Proteomes" id="UP000014540">
    <property type="component" value="Unassembled WGS sequence"/>
</dbReference>
<keyword evidence="6 8" id="KW-0472">Membrane</keyword>
<evidence type="ECO:0000256" key="1">
    <source>
        <dbReference type="ARBA" id="ARBA00004196"/>
    </source>
</evidence>
<dbReference type="InterPro" id="IPR029787">
    <property type="entry name" value="Nucleotide_cyclase"/>
</dbReference>
<organism evidence="11 12">
    <name type="scientific">Leptospira fainei serovar Hurstbridge str. BUT 6</name>
    <dbReference type="NCBI Taxonomy" id="1193011"/>
    <lineage>
        <taxon>Bacteria</taxon>
        <taxon>Pseudomonadati</taxon>
        <taxon>Spirochaetota</taxon>
        <taxon>Spirochaetia</taxon>
        <taxon>Leptospirales</taxon>
        <taxon>Leptospiraceae</taxon>
        <taxon>Leptospira</taxon>
    </lineage>
</organism>
<dbReference type="STRING" id="1193011.LEP1GSC058_2085"/>
<evidence type="ECO:0000256" key="3">
    <source>
        <dbReference type="ARBA" id="ARBA00022475"/>
    </source>
</evidence>
<keyword evidence="5 8" id="KW-1133">Transmembrane helix</keyword>
<dbReference type="EMBL" id="AKWZ02000003">
    <property type="protein sequence ID" value="EPG75562.1"/>
    <property type="molecule type" value="Genomic_DNA"/>
</dbReference>
<dbReference type="AlphaFoldDB" id="S3W5Y1"/>
<feature type="compositionally biased region" description="Polar residues" evidence="7">
    <location>
        <begin position="190"/>
        <end position="202"/>
    </location>
</feature>
<dbReference type="PROSITE" id="PS50125">
    <property type="entry name" value="GUANYLATE_CYCLASE_2"/>
    <property type="match status" value="1"/>
</dbReference>
<dbReference type="PANTHER" id="PTHR43081">
    <property type="entry name" value="ADENYLATE CYCLASE, TERMINAL-DIFFERENTIATION SPECIFIC-RELATED"/>
    <property type="match status" value="1"/>
</dbReference>
<evidence type="ECO:0000313" key="11">
    <source>
        <dbReference type="EMBL" id="EPG75562.1"/>
    </source>
</evidence>
<feature type="transmembrane region" description="Helical" evidence="8">
    <location>
        <begin position="582"/>
        <end position="600"/>
    </location>
</feature>
<dbReference type="CDD" id="cd06225">
    <property type="entry name" value="HAMP"/>
    <property type="match status" value="1"/>
</dbReference>
<dbReference type="FunFam" id="3.30.70.1230:FF:000016">
    <property type="entry name" value="Adenylate/guanylate cyclase domain-containing protein"/>
    <property type="match status" value="1"/>
</dbReference>
<dbReference type="SUPFAM" id="SSF158472">
    <property type="entry name" value="HAMP domain-like"/>
    <property type="match status" value="1"/>
</dbReference>
<dbReference type="SUPFAM" id="SSF55073">
    <property type="entry name" value="Nucleotide cyclase"/>
    <property type="match status" value="1"/>
</dbReference>
<sequence>MNSSAKYIPFGTNGSVAFWEPTSSHAHVNGGQISEWSERGIRTVVCVFSERGSSIITDLEESLHGEDWKLYALEIPLGPETNESVFFSAWKLLQSIGKSNILFLVPEELDERWEVLLSKMVLSSYPHLAPGELGAWFPSLSGDSEPTLLNDFKSFISRRKPPREIPEGSRGEFSVFLRELPLSFREISLGGSQSENGTSNGIRNGKSGKQDEKPQVKIHIKESESPKPPESNGHAVLEDSGALAKPEDFDLPVPSIESVPESSEPSASVQSVAAPLKETKKEIPAPAIATMSPADQTKAKFPLQLKLMGVISLLMTVTVSTVILYASSEFKKNYEVRVLETNFSLVNILGIKVKSDLKDIRDKGKSLTDKLIDPKGPGAYADLFFRNEPDFLLVGIYKVQGQSLKKDVVLYNDSYLEGISSNREELDSAIKGKESTFLKTLNSDGRIDNLTPDFKEPAFSISVADSSKSRILIYILRSERLLSAFQKQDINVPFLINGDGDLIAHYDPQLLASQTNWADLPIFESMLAAVREDSQQTRYQDSTGTRYYGSFQKVGFGGAGVIVTVPEEKVFEMVYRIQTKNLLIMAIALCMALIIVFFLARNITIPLLALLNATIEIAKGNFRIGIKSTTKDEVGLLTDYFVTMGKGLEEREKVKDALGRFVNKEIAEMVLNQELTLGGERKMCAIFFSDIRSFTAISEKLQPEEVVEFLNEYMTEMVHCVNQTHGIVDKFIGDAIMATWGALKSSGNQDAENAVNGALLMRKALQKFNEGRGGDKRPLIRIGCGLNYGPVIAGQIGSEERLEYTVIGDAVNLASRVEALNKPFGTDVLITQDLYDHVRDIFVVEKMQSIKVKGKAEPQVIYAVLGRKDDPATPASVADLRKLIGIEFDAKKPKPDGDPEEEVKYEILD</sequence>
<dbReference type="CDD" id="cd18774">
    <property type="entry name" value="PDC2_HK_sensor"/>
    <property type="match status" value="1"/>
</dbReference>
<feature type="compositionally biased region" description="Low complexity" evidence="7">
    <location>
        <begin position="252"/>
        <end position="273"/>
    </location>
</feature>
<dbReference type="Gene3D" id="1.10.8.500">
    <property type="entry name" value="HAMP domain in histidine kinase"/>
    <property type="match status" value="1"/>
</dbReference>
<comment type="caution">
    <text evidence="11">The sequence shown here is derived from an EMBL/GenBank/DDBJ whole genome shotgun (WGS) entry which is preliminary data.</text>
</comment>
<reference evidence="11" key="1">
    <citation type="submission" date="2013-04" db="EMBL/GenBank/DDBJ databases">
        <authorList>
            <person name="Harkins D.M."/>
            <person name="Durkin A.S."/>
            <person name="Selengut J.D."/>
            <person name="Sanka R."/>
            <person name="DePew J."/>
            <person name="Purushe J."/>
            <person name="Ahmed A."/>
            <person name="van der Linden H."/>
            <person name="Goris M.G.A."/>
            <person name="Hartskeerl R.A."/>
            <person name="Vinetz J.M."/>
            <person name="Sutton G.G."/>
            <person name="Nelson W.C."/>
            <person name="Fouts D.E."/>
        </authorList>
    </citation>
    <scope>NUCLEOTIDE SEQUENCE [LARGE SCALE GENOMIC DNA]</scope>
    <source>
        <strain evidence="11">BUT 6</strain>
    </source>
</reference>
<dbReference type="GO" id="GO:0016020">
    <property type="term" value="C:membrane"/>
    <property type="evidence" value="ECO:0007669"/>
    <property type="project" value="InterPro"/>
</dbReference>
<feature type="domain" description="Guanylate cyclase" evidence="9">
    <location>
        <begin position="685"/>
        <end position="818"/>
    </location>
</feature>
<keyword evidence="4 8" id="KW-0812">Transmembrane</keyword>
<evidence type="ECO:0000259" key="10">
    <source>
        <dbReference type="PROSITE" id="PS50885"/>
    </source>
</evidence>
<evidence type="ECO:0000256" key="4">
    <source>
        <dbReference type="ARBA" id="ARBA00022692"/>
    </source>
</evidence>
<evidence type="ECO:0000259" key="9">
    <source>
        <dbReference type="PROSITE" id="PS50125"/>
    </source>
</evidence>
<dbReference type="OrthoDB" id="9806704at2"/>
<dbReference type="GO" id="GO:0035556">
    <property type="term" value="P:intracellular signal transduction"/>
    <property type="evidence" value="ECO:0007669"/>
    <property type="project" value="InterPro"/>
</dbReference>
<dbReference type="InterPro" id="IPR003660">
    <property type="entry name" value="HAMP_dom"/>
</dbReference>
<evidence type="ECO:0000313" key="12">
    <source>
        <dbReference type="Proteomes" id="UP000014540"/>
    </source>
</evidence>
<gene>
    <name evidence="11" type="ORF">LEP1GSC058_2085</name>
</gene>
<evidence type="ECO:0000256" key="6">
    <source>
        <dbReference type="ARBA" id="ARBA00023136"/>
    </source>
</evidence>
<keyword evidence="12" id="KW-1185">Reference proteome</keyword>
<keyword evidence="3" id="KW-1003">Cell membrane</keyword>
<comment type="similarity">
    <text evidence="2">Belongs to the adenylyl cyclase class-3 family.</text>
</comment>
<proteinExistence type="inferred from homology"/>
<evidence type="ECO:0000256" key="2">
    <source>
        <dbReference type="ARBA" id="ARBA00005381"/>
    </source>
</evidence>
<dbReference type="PROSITE" id="PS50885">
    <property type="entry name" value="HAMP"/>
    <property type="match status" value="1"/>
</dbReference>
<feature type="domain" description="HAMP" evidence="10">
    <location>
        <begin position="601"/>
        <end position="653"/>
    </location>
</feature>
<protein>
    <submittedName>
        <fullName evidence="11">Adenylate/guanylate cyclase catalytic domain protein</fullName>
    </submittedName>
</protein>
<dbReference type="Gene3D" id="3.30.70.1230">
    <property type="entry name" value="Nucleotide cyclase"/>
    <property type="match status" value="1"/>
</dbReference>
<accession>S3W5Y1</accession>
<comment type="subcellular location">
    <subcellularLocation>
        <location evidence="1">Cell envelope</location>
    </subcellularLocation>
</comment>
<dbReference type="Gene3D" id="3.30.450.20">
    <property type="entry name" value="PAS domain"/>
    <property type="match status" value="1"/>
</dbReference>
<dbReference type="GO" id="GO:0004016">
    <property type="term" value="F:adenylate cyclase activity"/>
    <property type="evidence" value="ECO:0007669"/>
    <property type="project" value="UniProtKB-ARBA"/>
</dbReference>
<dbReference type="Pfam" id="PF00211">
    <property type="entry name" value="Guanylate_cyc"/>
    <property type="match status" value="1"/>
</dbReference>
<feature type="compositionally biased region" description="Basic and acidic residues" evidence="7">
    <location>
        <begin position="208"/>
        <end position="227"/>
    </location>
</feature>
<feature type="region of interest" description="Disordered" evidence="7">
    <location>
        <begin position="188"/>
        <end position="273"/>
    </location>
</feature>
<dbReference type="CDD" id="cd07302">
    <property type="entry name" value="CHD"/>
    <property type="match status" value="1"/>
</dbReference>
<dbReference type="RefSeq" id="WP_016548647.1">
    <property type="nucleotide sequence ID" value="NZ_AKWZ02000003.1"/>
</dbReference>
<name>S3W5Y1_9LEPT</name>
<evidence type="ECO:0000256" key="5">
    <source>
        <dbReference type="ARBA" id="ARBA00022989"/>
    </source>
</evidence>
<evidence type="ECO:0000256" key="8">
    <source>
        <dbReference type="SAM" id="Phobius"/>
    </source>
</evidence>
<dbReference type="SMART" id="SM00304">
    <property type="entry name" value="HAMP"/>
    <property type="match status" value="1"/>
</dbReference>
<feature type="transmembrane region" description="Helical" evidence="8">
    <location>
        <begin position="307"/>
        <end position="327"/>
    </location>
</feature>
<dbReference type="GO" id="GO:0006171">
    <property type="term" value="P:cAMP biosynthetic process"/>
    <property type="evidence" value="ECO:0007669"/>
    <property type="project" value="TreeGrafter"/>
</dbReference>